<dbReference type="HOGENOM" id="CLU_945367_0_0_6"/>
<name>N9E438_9GAMM</name>
<dbReference type="EMBL" id="APQK01000011">
    <property type="protein sequence ID" value="ENW05253.1"/>
    <property type="molecule type" value="Genomic_DNA"/>
</dbReference>
<comment type="caution">
    <text evidence="1">The sequence shown here is derived from an EMBL/GenBank/DDBJ whole genome shotgun (WGS) entry which is preliminary data.</text>
</comment>
<organism evidence="1 2">
    <name type="scientific">Acinetobacter beijerinckii ANC 3835</name>
    <dbReference type="NCBI Taxonomy" id="1217649"/>
    <lineage>
        <taxon>Bacteria</taxon>
        <taxon>Pseudomonadati</taxon>
        <taxon>Pseudomonadota</taxon>
        <taxon>Gammaproteobacteria</taxon>
        <taxon>Moraxellales</taxon>
        <taxon>Moraxellaceae</taxon>
        <taxon>Acinetobacter</taxon>
    </lineage>
</organism>
<evidence type="ECO:0000313" key="2">
    <source>
        <dbReference type="Proteomes" id="UP000018417"/>
    </source>
</evidence>
<dbReference type="RefSeq" id="WP_005053169.1">
    <property type="nucleotide sequence ID" value="NZ_KB849759.1"/>
</dbReference>
<dbReference type="PATRIC" id="fig|1217649.3.peg.1158"/>
<dbReference type="OrthoDB" id="1374948at2"/>
<gene>
    <name evidence="1" type="ORF">F934_01217</name>
</gene>
<dbReference type="AlphaFoldDB" id="N9E438"/>
<evidence type="ECO:0000313" key="1">
    <source>
        <dbReference type="EMBL" id="ENW05253.1"/>
    </source>
</evidence>
<accession>N9E438</accession>
<proteinExistence type="predicted"/>
<reference evidence="1 2" key="1">
    <citation type="submission" date="2013-02" db="EMBL/GenBank/DDBJ databases">
        <title>The Genome Sequence of Acinetobacter beijerinckii ANC 3835.</title>
        <authorList>
            <consortium name="The Broad Institute Genome Sequencing Platform"/>
            <consortium name="The Broad Institute Genome Sequencing Center for Infectious Disease"/>
            <person name="Cerqueira G."/>
            <person name="Feldgarden M."/>
            <person name="Courvalin P."/>
            <person name="Perichon B."/>
            <person name="Grillot-Courvalin C."/>
            <person name="Clermont D."/>
            <person name="Rocha E."/>
            <person name="Yoon E.-J."/>
            <person name="Nemec A."/>
            <person name="Walker B."/>
            <person name="Young S.K."/>
            <person name="Zeng Q."/>
            <person name="Gargeya S."/>
            <person name="Fitzgerald M."/>
            <person name="Haas B."/>
            <person name="Abouelleil A."/>
            <person name="Alvarado L."/>
            <person name="Arachchi H.M."/>
            <person name="Berlin A.M."/>
            <person name="Chapman S.B."/>
            <person name="Dewar J."/>
            <person name="Goldberg J."/>
            <person name="Griggs A."/>
            <person name="Gujja S."/>
            <person name="Hansen M."/>
            <person name="Howarth C."/>
            <person name="Imamovic A."/>
            <person name="Larimer J."/>
            <person name="McCowan C."/>
            <person name="Murphy C."/>
            <person name="Neiman D."/>
            <person name="Pearson M."/>
            <person name="Priest M."/>
            <person name="Roberts A."/>
            <person name="Saif S."/>
            <person name="Shea T."/>
            <person name="Sisk P."/>
            <person name="Sykes S."/>
            <person name="Wortman J."/>
            <person name="Nusbaum C."/>
            <person name="Birren B."/>
        </authorList>
    </citation>
    <scope>NUCLEOTIDE SEQUENCE [LARGE SCALE GENOMIC DNA]</scope>
    <source>
        <strain evidence="1 2">ANC 3835</strain>
    </source>
</reference>
<sequence>MYKNNDLISTKDNKIKKIRTLDQETLIKINKAEEELFNFDQDFSLLQCVMDNYESFQSDLEFYLKNSSSTGNILDSKNFSKLIRITNKWLLNILSSFKAMIEHLETRIKRNFGKDSIECKELKKILSREYDTEFSYAFSYKLRNYIQHCGMPKLSFNINQEMNNSNEIELSLEINLDKESLLASFEAWTTVKPRLMDQDCKICLLATLENLMNSLVMILIDIKDLIGYEKAKNAKLFILELINEEKSYIDQDYGICRNIEHSGKELNFQFRILKTTLLNSVNSFEDLIEEYLKI</sequence>
<dbReference type="Proteomes" id="UP000018417">
    <property type="component" value="Unassembled WGS sequence"/>
</dbReference>
<protein>
    <submittedName>
        <fullName evidence="1">Uncharacterized protein</fullName>
    </submittedName>
</protein>